<name>A0A9X1M746_9MICC</name>
<dbReference type="EMBL" id="CP094984">
    <property type="protein sequence ID" value="UON93411.1"/>
    <property type="molecule type" value="Genomic_DNA"/>
</dbReference>
<organism evidence="4 7">
    <name type="scientific">Arthrobacter zhangbolii</name>
    <dbReference type="NCBI Taxonomy" id="2886936"/>
    <lineage>
        <taxon>Bacteria</taxon>
        <taxon>Bacillati</taxon>
        <taxon>Actinomycetota</taxon>
        <taxon>Actinomycetes</taxon>
        <taxon>Micrococcales</taxon>
        <taxon>Micrococcaceae</taxon>
        <taxon>Arthrobacter</taxon>
    </lineage>
</organism>
<dbReference type="RefSeq" id="WP_227927964.1">
    <property type="nucleotide sequence ID" value="NZ_CP094984.1"/>
</dbReference>
<feature type="domain" description="N-acetyltransferase" evidence="3">
    <location>
        <begin position="4"/>
        <end position="172"/>
    </location>
</feature>
<gene>
    <name evidence="4" type="ORF">LJ755_03345</name>
    <name evidence="5" type="ORF">MUK71_07350</name>
</gene>
<evidence type="ECO:0000313" key="6">
    <source>
        <dbReference type="Proteomes" id="UP000829758"/>
    </source>
</evidence>
<evidence type="ECO:0000259" key="3">
    <source>
        <dbReference type="PROSITE" id="PS51186"/>
    </source>
</evidence>
<evidence type="ECO:0000256" key="2">
    <source>
        <dbReference type="ARBA" id="ARBA00023315"/>
    </source>
</evidence>
<sequence length="172" mass="18847">MPTVDIRRATEKDMPALGRVHVAAWQWAYRGQMPDTVLDTMDAGRRADGWTRMVREGTVPAPHVAVAGADVVGFSHAGTSRDDDAGAQVGEVTALYLREQHVGTGLGRRLWEAALDQLERSGHTEVSVWVLDTNQRGRAFYERMGLTLDGAAKTETLDGFPLTEVRYRAALG</sequence>
<dbReference type="Proteomes" id="UP001155145">
    <property type="component" value="Unassembled WGS sequence"/>
</dbReference>
<dbReference type="AlphaFoldDB" id="A0A9X1M746"/>
<keyword evidence="6" id="KW-1185">Reference proteome</keyword>
<dbReference type="PANTHER" id="PTHR43877:SF1">
    <property type="entry name" value="ACETYLTRANSFERASE"/>
    <property type="match status" value="1"/>
</dbReference>
<protein>
    <submittedName>
        <fullName evidence="4">GNAT family N-acetyltransferase</fullName>
    </submittedName>
</protein>
<dbReference type="Gene3D" id="3.40.630.30">
    <property type="match status" value="1"/>
</dbReference>
<keyword evidence="2" id="KW-0012">Acyltransferase</keyword>
<dbReference type="InterPro" id="IPR050832">
    <property type="entry name" value="Bact_Acetyltransf"/>
</dbReference>
<accession>A0A9X1M746</accession>
<evidence type="ECO:0000313" key="7">
    <source>
        <dbReference type="Proteomes" id="UP001155145"/>
    </source>
</evidence>
<dbReference type="InterPro" id="IPR016181">
    <property type="entry name" value="Acyl_CoA_acyltransferase"/>
</dbReference>
<dbReference type="PROSITE" id="PS51186">
    <property type="entry name" value="GNAT"/>
    <property type="match status" value="1"/>
</dbReference>
<proteinExistence type="predicted"/>
<dbReference type="EMBL" id="JAJFZT010000001">
    <property type="protein sequence ID" value="MCC3271762.1"/>
    <property type="molecule type" value="Genomic_DNA"/>
</dbReference>
<evidence type="ECO:0000313" key="4">
    <source>
        <dbReference type="EMBL" id="MCC3271762.1"/>
    </source>
</evidence>
<reference evidence="4" key="1">
    <citation type="submission" date="2021-10" db="EMBL/GenBank/DDBJ databases">
        <title>Novel species in genus Arthrobacter.</title>
        <authorList>
            <person name="Liu Y."/>
        </authorList>
    </citation>
    <scope>NUCLEOTIDE SEQUENCE</scope>
    <source>
        <strain evidence="4">Zg-Y462</strain>
        <strain evidence="6">zg-Y462</strain>
    </source>
</reference>
<dbReference type="InterPro" id="IPR000182">
    <property type="entry name" value="GNAT_dom"/>
</dbReference>
<dbReference type="CDD" id="cd04301">
    <property type="entry name" value="NAT_SF"/>
    <property type="match status" value="1"/>
</dbReference>
<dbReference type="PANTHER" id="PTHR43877">
    <property type="entry name" value="AMINOALKYLPHOSPHONATE N-ACETYLTRANSFERASE-RELATED-RELATED"/>
    <property type="match status" value="1"/>
</dbReference>
<dbReference type="GO" id="GO:0016747">
    <property type="term" value="F:acyltransferase activity, transferring groups other than amino-acyl groups"/>
    <property type="evidence" value="ECO:0007669"/>
    <property type="project" value="InterPro"/>
</dbReference>
<dbReference type="Proteomes" id="UP000829758">
    <property type="component" value="Chromosome"/>
</dbReference>
<dbReference type="Pfam" id="PF00583">
    <property type="entry name" value="Acetyltransf_1"/>
    <property type="match status" value="1"/>
</dbReference>
<dbReference type="SUPFAM" id="SSF55729">
    <property type="entry name" value="Acyl-CoA N-acyltransferases (Nat)"/>
    <property type="match status" value="1"/>
</dbReference>
<evidence type="ECO:0000256" key="1">
    <source>
        <dbReference type="ARBA" id="ARBA00022679"/>
    </source>
</evidence>
<evidence type="ECO:0000313" key="5">
    <source>
        <dbReference type="EMBL" id="UON93411.1"/>
    </source>
</evidence>
<keyword evidence="1" id="KW-0808">Transferase</keyword>